<dbReference type="Pfam" id="PF06093">
    <property type="entry name" value="Spt4"/>
    <property type="match status" value="1"/>
</dbReference>
<name>A0A7T9DK73_9ARCH</name>
<feature type="domain" description="Spt4/RpoE2 zinc finger" evidence="3">
    <location>
        <begin position="3"/>
        <end position="62"/>
    </location>
</feature>
<comment type="function">
    <text evidence="2">Stimulates transcription elongation.</text>
</comment>
<keyword evidence="2" id="KW-0862">Zinc</keyword>
<feature type="binding site" evidence="2">
    <location>
        <position position="6"/>
    </location>
    <ligand>
        <name>Zn(2+)</name>
        <dbReference type="ChEBI" id="CHEBI:29105"/>
    </ligand>
</feature>
<dbReference type="SUPFAM" id="SSF63393">
    <property type="entry name" value="RNA polymerase subunits"/>
    <property type="match status" value="1"/>
</dbReference>
<dbReference type="AlphaFoldDB" id="A0A7T9DK73"/>
<evidence type="ECO:0000259" key="3">
    <source>
        <dbReference type="SMART" id="SM01389"/>
    </source>
</evidence>
<dbReference type="InterPro" id="IPR007178">
    <property type="entry name" value="Spt4_arch"/>
</dbReference>
<reference evidence="4" key="1">
    <citation type="submission" date="2020-11" db="EMBL/GenBank/DDBJ databases">
        <title>Connecting structure to function with the recovery of over 1000 high-quality activated sludge metagenome-assembled genomes encoding full-length rRNA genes using long-read sequencing.</title>
        <authorList>
            <person name="Singleton C.M."/>
            <person name="Petriglieri F."/>
            <person name="Kristensen J.M."/>
            <person name="Kirkegaard R.H."/>
            <person name="Michaelsen T.Y."/>
            <person name="Andersen M.H."/>
            <person name="Karst S.M."/>
            <person name="Dueholm M.S."/>
            <person name="Nielsen P.H."/>
            <person name="Albertsen M."/>
        </authorList>
    </citation>
    <scope>NUCLEOTIDE SEQUENCE</scope>
    <source>
        <strain evidence="4">Fred_18-Q3-R57-64_BAT3C.431</strain>
    </source>
</reference>
<comment type="similarity">
    <text evidence="2">Belongs to the archaeal Spt4 family.</text>
</comment>
<dbReference type="EMBL" id="CP064981">
    <property type="protein sequence ID" value="QQR92848.1"/>
    <property type="molecule type" value="Genomic_DNA"/>
</dbReference>
<sequence>MKDKACRVCHKISEDVKVCPACNSSDLTTFWSGFVIFVNAEKSAIAQKMGVTGIGKYAVRMSR</sequence>
<dbReference type="SMART" id="SM01389">
    <property type="entry name" value="Spt4"/>
    <property type="match status" value="1"/>
</dbReference>
<feature type="binding site" evidence="2">
    <location>
        <position position="19"/>
    </location>
    <ligand>
        <name>Zn(2+)</name>
        <dbReference type="ChEBI" id="CHEBI:29105"/>
    </ligand>
</feature>
<gene>
    <name evidence="2" type="primary">spt4</name>
    <name evidence="4" type="ORF">IPJ89_01220</name>
</gene>
<feature type="binding site" evidence="2">
    <location>
        <position position="22"/>
    </location>
    <ligand>
        <name>Zn(2+)</name>
        <dbReference type="ChEBI" id="CHEBI:29105"/>
    </ligand>
</feature>
<dbReference type="Gene3D" id="2.20.28.90">
    <property type="match status" value="1"/>
</dbReference>
<feature type="binding site" evidence="2">
    <location>
        <position position="9"/>
    </location>
    <ligand>
        <name>Zn(2+)</name>
        <dbReference type="ChEBI" id="CHEBI:29105"/>
    </ligand>
</feature>
<dbReference type="Proteomes" id="UP000596004">
    <property type="component" value="Chromosome"/>
</dbReference>
<comment type="subunit">
    <text evidence="2">Heterodimer composed of Spt4 and Spt5.</text>
</comment>
<dbReference type="GO" id="GO:0000428">
    <property type="term" value="C:DNA-directed RNA polymerase complex"/>
    <property type="evidence" value="ECO:0007669"/>
    <property type="project" value="UniProtKB-KW"/>
</dbReference>
<dbReference type="InterPro" id="IPR038589">
    <property type="entry name" value="Spt4_dom_sf"/>
</dbReference>
<protein>
    <recommendedName>
        <fullName evidence="2">Transcription elongation factor Spt4</fullName>
    </recommendedName>
</protein>
<accession>A0A7T9DK73</accession>
<keyword evidence="2" id="KW-0479">Metal-binding</keyword>
<dbReference type="InterPro" id="IPR029040">
    <property type="entry name" value="RPABC4/Spt4"/>
</dbReference>
<proteinExistence type="inferred from homology"/>
<organism evidence="4">
    <name type="scientific">Candidatus Iainarchaeum sp</name>
    <dbReference type="NCBI Taxonomy" id="3101447"/>
    <lineage>
        <taxon>Archaea</taxon>
        <taxon>Candidatus Iainarchaeota</taxon>
        <taxon>Candidatus Iainarchaeia</taxon>
        <taxon>Candidatus Iainarchaeales</taxon>
        <taxon>Candidatus Iainarchaeaceae</taxon>
        <taxon>Candidatus Iainarchaeum</taxon>
    </lineage>
</organism>
<keyword evidence="2" id="KW-0805">Transcription regulation</keyword>
<dbReference type="GO" id="GO:0008270">
    <property type="term" value="F:zinc ion binding"/>
    <property type="evidence" value="ECO:0007669"/>
    <property type="project" value="UniProtKB-UniRule"/>
</dbReference>
<evidence type="ECO:0000313" key="4">
    <source>
        <dbReference type="EMBL" id="QQR92848.1"/>
    </source>
</evidence>
<dbReference type="NCBIfam" id="NF041664">
    <property type="entry name" value="RNAP_arch_Epp"/>
    <property type="match status" value="1"/>
</dbReference>
<keyword evidence="4" id="KW-0240">DNA-directed RNA polymerase</keyword>
<dbReference type="InterPro" id="IPR022800">
    <property type="entry name" value="Spt4/RpoE2_Znf"/>
</dbReference>
<dbReference type="PANTHER" id="PTHR40704">
    <property type="entry name" value="TRANSCRIPTION ELONGATION FACTOR SPT4"/>
    <property type="match status" value="1"/>
</dbReference>
<evidence type="ECO:0000256" key="2">
    <source>
        <dbReference type="HAMAP-Rule" id="MF_00949"/>
    </source>
</evidence>
<keyword evidence="1 2" id="KW-0804">Transcription</keyword>
<evidence type="ECO:0000256" key="1">
    <source>
        <dbReference type="ARBA" id="ARBA00023163"/>
    </source>
</evidence>
<dbReference type="HAMAP" id="MF_00949">
    <property type="entry name" value="Spt4_arch"/>
    <property type="match status" value="1"/>
</dbReference>
<dbReference type="GO" id="GO:0006355">
    <property type="term" value="P:regulation of DNA-templated transcription"/>
    <property type="evidence" value="ECO:0007669"/>
    <property type="project" value="UniProtKB-UniRule"/>
</dbReference>
<dbReference type="PANTHER" id="PTHR40704:SF1">
    <property type="entry name" value="TRANSCRIPTION ELONGATION FACTOR SPT4"/>
    <property type="match status" value="1"/>
</dbReference>